<name>A0ABT1TFZ3_9GAMM</name>
<gene>
    <name evidence="1" type="ORF">NP590_08685</name>
</gene>
<dbReference type="CDD" id="cd06066">
    <property type="entry name" value="H2MP_NAD-link-bidir"/>
    <property type="match status" value="1"/>
</dbReference>
<dbReference type="EMBL" id="JANIBJ010000013">
    <property type="protein sequence ID" value="MCQ8104178.1"/>
    <property type="molecule type" value="Genomic_DNA"/>
</dbReference>
<accession>A0ABT1TFZ3</accession>
<comment type="caution">
    <text evidence="1">The sequence shown here is derived from an EMBL/GenBank/DDBJ whole genome shotgun (WGS) entry which is preliminary data.</text>
</comment>
<keyword evidence="1" id="KW-0378">Hydrolase</keyword>
<protein>
    <submittedName>
        <fullName evidence="1">Hydrogenase maturation protease</fullName>
    </submittedName>
</protein>
<dbReference type="InterPro" id="IPR023430">
    <property type="entry name" value="Pept_HybD-like_dom_sf"/>
</dbReference>
<evidence type="ECO:0000313" key="1">
    <source>
        <dbReference type="EMBL" id="MCQ8104178.1"/>
    </source>
</evidence>
<dbReference type="PANTHER" id="PTHR30302:SF5">
    <property type="entry name" value="SLR1876 PROTEIN"/>
    <property type="match status" value="1"/>
</dbReference>
<dbReference type="RefSeq" id="WP_256601949.1">
    <property type="nucleotide sequence ID" value="NZ_JANIBJ010000013.1"/>
</dbReference>
<keyword evidence="2" id="KW-1185">Reference proteome</keyword>
<dbReference type="GO" id="GO:0008233">
    <property type="term" value="F:peptidase activity"/>
    <property type="evidence" value="ECO:0007669"/>
    <property type="project" value="UniProtKB-KW"/>
</dbReference>
<dbReference type="GO" id="GO:0006508">
    <property type="term" value="P:proteolysis"/>
    <property type="evidence" value="ECO:0007669"/>
    <property type="project" value="UniProtKB-KW"/>
</dbReference>
<dbReference type="Gene3D" id="3.40.50.1450">
    <property type="entry name" value="HybD-like"/>
    <property type="match status" value="1"/>
</dbReference>
<reference evidence="1 2" key="1">
    <citation type="submission" date="2022-07" db="EMBL/GenBank/DDBJ databases">
        <title>Methylomonas rivi sp. nov., Methylomonas rosea sp. nov., Methylomonas aureus sp. nov. and Methylomonas subterranea sp. nov., four novel methanotrophs isolated from a freshwater creek and the deep terrestrial subsurface.</title>
        <authorList>
            <person name="Abin C."/>
            <person name="Sankaranarayanan K."/>
            <person name="Garner C."/>
            <person name="Sindelar R."/>
            <person name="Kotary K."/>
            <person name="Garner R."/>
            <person name="Barclay S."/>
            <person name="Lawson P."/>
            <person name="Krumholz L."/>
        </authorList>
    </citation>
    <scope>NUCLEOTIDE SEQUENCE [LARGE SCALE GENOMIC DNA]</scope>
    <source>
        <strain evidence="1 2">SURF-2</strain>
    </source>
</reference>
<evidence type="ECO:0000313" key="2">
    <source>
        <dbReference type="Proteomes" id="UP001524499"/>
    </source>
</evidence>
<dbReference type="PANTHER" id="PTHR30302">
    <property type="entry name" value="HYDROGENASE 1 MATURATION PROTEASE"/>
    <property type="match status" value="1"/>
</dbReference>
<sequence length="166" mass="18295">MNKPILVFGYGNLSRGDDAVGPLLLIHLEQQANLNRVELLNDFQLQIEHALDLQERELVIFVDAAASGDSPFGFSKLTPCRDNSYTSHAMSPAALLQVFESVTGRRAPPGFLLSVKAKSFELGEGLSEPAEYNLRQASRFAEHILTLPTAEIVELARQNRHTACYG</sequence>
<organism evidence="1 2">
    <name type="scientific">Methylomonas subterranea</name>
    <dbReference type="NCBI Taxonomy" id="2952225"/>
    <lineage>
        <taxon>Bacteria</taxon>
        <taxon>Pseudomonadati</taxon>
        <taxon>Pseudomonadota</taxon>
        <taxon>Gammaproteobacteria</taxon>
        <taxon>Methylococcales</taxon>
        <taxon>Methylococcaceae</taxon>
        <taxon>Methylomonas</taxon>
    </lineage>
</organism>
<keyword evidence="1" id="KW-0645">Protease</keyword>
<dbReference type="Proteomes" id="UP001524499">
    <property type="component" value="Unassembled WGS sequence"/>
</dbReference>
<dbReference type="InterPro" id="IPR000671">
    <property type="entry name" value="Peptidase_A31"/>
</dbReference>
<dbReference type="SUPFAM" id="SSF53163">
    <property type="entry name" value="HybD-like"/>
    <property type="match status" value="1"/>
</dbReference>
<dbReference type="NCBIfam" id="TIGR00072">
    <property type="entry name" value="hydrog_prot"/>
    <property type="match status" value="1"/>
</dbReference>
<proteinExistence type="predicted"/>